<keyword evidence="6 7" id="KW-0472">Membrane</keyword>
<dbReference type="PANTHER" id="PTHR31204:SF1">
    <property type="entry name" value="SIGMA INTRACELLULAR RECEPTOR 2"/>
    <property type="match status" value="1"/>
</dbReference>
<gene>
    <name evidence="9" type="ORF">CcCBS67573_g04588</name>
</gene>
<evidence type="ECO:0000256" key="7">
    <source>
        <dbReference type="PIRNR" id="PIRNR031032"/>
    </source>
</evidence>
<feature type="transmembrane region" description="Helical" evidence="7">
    <location>
        <begin position="136"/>
        <end position="158"/>
    </location>
</feature>
<dbReference type="Proteomes" id="UP000320333">
    <property type="component" value="Unassembled WGS sequence"/>
</dbReference>
<sequence length="172" mass="19528">MGRPLMSRKGDLAMLSYFVLHIPLTLLFDAQFLAPEFTRSHWPAFLLDAVQDYLRDSNDFLVKLQPVWFMSFLTCEMLFQLPLNLIMVHALATDAPHTRTTGIIYAVHTATTMVPILTEVFLGPGAAIVGQTQPQWLYMAAIYFIWLAVPLLILAAMLSRQPTHTTHKLKKE</sequence>
<evidence type="ECO:0000256" key="5">
    <source>
        <dbReference type="ARBA" id="ARBA00022989"/>
    </source>
</evidence>
<dbReference type="InterPro" id="IPR051987">
    <property type="entry name" value="Sigma-2_receptor-like"/>
</dbReference>
<feature type="transmembrane region" description="Helical" evidence="7">
    <location>
        <begin position="103"/>
        <end position="130"/>
    </location>
</feature>
<name>A0A507FFS6_9FUNG</name>
<keyword evidence="10" id="KW-1185">Reference proteome</keyword>
<evidence type="ECO:0000313" key="10">
    <source>
        <dbReference type="Proteomes" id="UP000320333"/>
    </source>
</evidence>
<comment type="similarity">
    <text evidence="2">Belongs to the TMEM97/sigma-2 receptor family.</text>
</comment>
<feature type="domain" description="EXPERA" evidence="8">
    <location>
        <begin position="10"/>
        <end position="154"/>
    </location>
</feature>
<dbReference type="PIRSF" id="PIRSF031032">
    <property type="entry name" value="TMP_97_prd"/>
    <property type="match status" value="1"/>
</dbReference>
<keyword evidence="5 7" id="KW-1133">Transmembrane helix</keyword>
<organism evidence="9 10">
    <name type="scientific">Chytriomyces confervae</name>
    <dbReference type="NCBI Taxonomy" id="246404"/>
    <lineage>
        <taxon>Eukaryota</taxon>
        <taxon>Fungi</taxon>
        <taxon>Fungi incertae sedis</taxon>
        <taxon>Chytridiomycota</taxon>
        <taxon>Chytridiomycota incertae sedis</taxon>
        <taxon>Chytridiomycetes</taxon>
        <taxon>Chytridiales</taxon>
        <taxon>Chytriomycetaceae</taxon>
        <taxon>Chytriomyces</taxon>
    </lineage>
</organism>
<accession>A0A507FFS6</accession>
<protein>
    <recommendedName>
        <fullName evidence="7">Efficient mitochondria targeting-associated protein 19</fullName>
    </recommendedName>
</protein>
<comment type="caution">
    <text evidence="9">The sequence shown here is derived from an EMBL/GenBank/DDBJ whole genome shotgun (WGS) entry which is preliminary data.</text>
</comment>
<keyword evidence="4 7" id="KW-0256">Endoplasmic reticulum</keyword>
<evidence type="ECO:0000256" key="1">
    <source>
        <dbReference type="ARBA" id="ARBA00004477"/>
    </source>
</evidence>
<keyword evidence="3 7" id="KW-0812">Transmembrane</keyword>
<dbReference type="PROSITE" id="PS51751">
    <property type="entry name" value="EXPERA"/>
    <property type="match status" value="1"/>
</dbReference>
<feature type="transmembrane region" description="Helical" evidence="7">
    <location>
        <begin position="12"/>
        <end position="34"/>
    </location>
</feature>
<comment type="subcellular location">
    <subcellularLocation>
        <location evidence="1">Endoplasmic reticulum membrane</location>
        <topology evidence="1">Multi-pass membrane protein</topology>
    </subcellularLocation>
</comment>
<evidence type="ECO:0000313" key="9">
    <source>
        <dbReference type="EMBL" id="TPX74136.1"/>
    </source>
</evidence>
<feature type="transmembrane region" description="Helical" evidence="7">
    <location>
        <begin position="67"/>
        <end position="91"/>
    </location>
</feature>
<dbReference type="AlphaFoldDB" id="A0A507FFS6"/>
<dbReference type="STRING" id="246404.A0A507FFS6"/>
<dbReference type="GO" id="GO:0005789">
    <property type="term" value="C:endoplasmic reticulum membrane"/>
    <property type="evidence" value="ECO:0007669"/>
    <property type="project" value="UniProtKB-SubCell"/>
</dbReference>
<dbReference type="EMBL" id="QEAP01000142">
    <property type="protein sequence ID" value="TPX74136.1"/>
    <property type="molecule type" value="Genomic_DNA"/>
</dbReference>
<dbReference type="PANTHER" id="PTHR31204">
    <property type="entry name" value="SIGMA INTRACELLULAR RECEPTOR 2"/>
    <property type="match status" value="1"/>
</dbReference>
<dbReference type="Pfam" id="PF05241">
    <property type="entry name" value="EBP"/>
    <property type="match status" value="1"/>
</dbReference>
<proteinExistence type="inferred from homology"/>
<dbReference type="InterPro" id="IPR033118">
    <property type="entry name" value="EXPERA"/>
</dbReference>
<evidence type="ECO:0000256" key="3">
    <source>
        <dbReference type="ARBA" id="ARBA00022692"/>
    </source>
</evidence>
<dbReference type="OrthoDB" id="433124at2759"/>
<evidence type="ECO:0000256" key="6">
    <source>
        <dbReference type="ARBA" id="ARBA00023136"/>
    </source>
</evidence>
<evidence type="ECO:0000259" key="8">
    <source>
        <dbReference type="PROSITE" id="PS51751"/>
    </source>
</evidence>
<dbReference type="InterPro" id="IPR016964">
    <property type="entry name" value="Sigma2_recept"/>
</dbReference>
<reference evidence="9 10" key="1">
    <citation type="journal article" date="2019" name="Sci. Rep.">
        <title>Comparative genomics of chytrid fungi reveal insights into the obligate biotrophic and pathogenic lifestyle of Synchytrium endobioticum.</title>
        <authorList>
            <person name="van de Vossenberg B.T.L.H."/>
            <person name="Warris S."/>
            <person name="Nguyen H.D.T."/>
            <person name="van Gent-Pelzer M.P.E."/>
            <person name="Joly D.L."/>
            <person name="van de Geest H.C."/>
            <person name="Bonants P.J.M."/>
            <person name="Smith D.S."/>
            <person name="Levesque C.A."/>
            <person name="van der Lee T.A.J."/>
        </authorList>
    </citation>
    <scope>NUCLEOTIDE SEQUENCE [LARGE SCALE GENOMIC DNA]</scope>
    <source>
        <strain evidence="9 10">CBS 675.73</strain>
    </source>
</reference>
<evidence type="ECO:0000256" key="2">
    <source>
        <dbReference type="ARBA" id="ARBA00009096"/>
    </source>
</evidence>
<evidence type="ECO:0000256" key="4">
    <source>
        <dbReference type="ARBA" id="ARBA00022824"/>
    </source>
</evidence>